<name>A0AAI9UKL6_9PEZI</name>
<protein>
    <submittedName>
        <fullName evidence="2">Uncharacterized protein</fullName>
    </submittedName>
</protein>
<feature type="region of interest" description="Disordered" evidence="1">
    <location>
        <begin position="30"/>
        <end position="55"/>
    </location>
</feature>
<comment type="caution">
    <text evidence="2">The sequence shown here is derived from an EMBL/GenBank/DDBJ whole genome shotgun (WGS) entry which is preliminary data.</text>
</comment>
<gene>
    <name evidence="2" type="ORF">CMEL01_02106</name>
</gene>
<dbReference type="Proteomes" id="UP001239795">
    <property type="component" value="Unassembled WGS sequence"/>
</dbReference>
<evidence type="ECO:0000256" key="1">
    <source>
        <dbReference type="SAM" id="MobiDB-lite"/>
    </source>
</evidence>
<sequence>MPNYPHIKFLSTRCRRPRQVCLLPAVQSHTKNATPARRPPSHPATFVSYHDRCVR</sequence>
<organism evidence="2 3">
    <name type="scientific">Colletotrichum melonis</name>
    <dbReference type="NCBI Taxonomy" id="1209925"/>
    <lineage>
        <taxon>Eukaryota</taxon>
        <taxon>Fungi</taxon>
        <taxon>Dikarya</taxon>
        <taxon>Ascomycota</taxon>
        <taxon>Pezizomycotina</taxon>
        <taxon>Sordariomycetes</taxon>
        <taxon>Hypocreomycetidae</taxon>
        <taxon>Glomerellales</taxon>
        <taxon>Glomerellaceae</taxon>
        <taxon>Colletotrichum</taxon>
        <taxon>Colletotrichum acutatum species complex</taxon>
    </lineage>
</organism>
<evidence type="ECO:0000313" key="3">
    <source>
        <dbReference type="Proteomes" id="UP001239795"/>
    </source>
</evidence>
<evidence type="ECO:0000313" key="2">
    <source>
        <dbReference type="EMBL" id="KAK1459107.1"/>
    </source>
</evidence>
<proteinExistence type="predicted"/>
<dbReference type="EMBL" id="MLGG01000013">
    <property type="protein sequence ID" value="KAK1459107.1"/>
    <property type="molecule type" value="Genomic_DNA"/>
</dbReference>
<reference evidence="2 3" key="1">
    <citation type="submission" date="2016-10" db="EMBL/GenBank/DDBJ databases">
        <title>The genome sequence of Colletotrichum fioriniae PJ7.</title>
        <authorList>
            <person name="Baroncelli R."/>
        </authorList>
    </citation>
    <scope>NUCLEOTIDE SEQUENCE [LARGE SCALE GENOMIC DNA]</scope>
    <source>
        <strain evidence="2">Col 31</strain>
    </source>
</reference>
<keyword evidence="3" id="KW-1185">Reference proteome</keyword>
<dbReference type="AlphaFoldDB" id="A0AAI9UKL6"/>
<accession>A0AAI9UKL6</accession>